<keyword evidence="3" id="KW-1185">Reference proteome</keyword>
<proteinExistence type="predicted"/>
<dbReference type="PANTHER" id="PTHR19328">
    <property type="entry name" value="HEDGEHOG-INTERACTING PROTEIN"/>
    <property type="match status" value="1"/>
</dbReference>
<organism evidence="2 3">
    <name type="scientific">Metabacillus malikii</name>
    <dbReference type="NCBI Taxonomy" id="1504265"/>
    <lineage>
        <taxon>Bacteria</taxon>
        <taxon>Bacillati</taxon>
        <taxon>Bacillota</taxon>
        <taxon>Bacilli</taxon>
        <taxon>Bacillales</taxon>
        <taxon>Bacillaceae</taxon>
        <taxon>Metabacillus</taxon>
    </lineage>
</organism>
<dbReference type="EMBL" id="JAUSUD010000001">
    <property type="protein sequence ID" value="MDQ0229150.1"/>
    <property type="molecule type" value="Genomic_DNA"/>
</dbReference>
<dbReference type="Pfam" id="PF07995">
    <property type="entry name" value="GSDH"/>
    <property type="match status" value="1"/>
</dbReference>
<dbReference type="InterPro" id="IPR011041">
    <property type="entry name" value="Quinoprot_gluc/sorb_DH_b-prop"/>
</dbReference>
<name>A0ABT9ZA65_9BACI</name>
<dbReference type="RefSeq" id="WP_307336347.1">
    <property type="nucleotide sequence ID" value="NZ_JAUSUD010000001.1"/>
</dbReference>
<comment type="caution">
    <text evidence="2">The sequence shown here is derived from an EMBL/GenBank/DDBJ whole genome shotgun (WGS) entry which is preliminary data.</text>
</comment>
<dbReference type="PANTHER" id="PTHR19328:SF13">
    <property type="entry name" value="HIPL1 PROTEIN"/>
    <property type="match status" value="1"/>
</dbReference>
<evidence type="ECO:0000313" key="3">
    <source>
        <dbReference type="Proteomes" id="UP001234495"/>
    </source>
</evidence>
<dbReference type="InterPro" id="IPR012938">
    <property type="entry name" value="Glc/Sorbosone_DH"/>
</dbReference>
<reference evidence="2 3" key="1">
    <citation type="submission" date="2023-07" db="EMBL/GenBank/DDBJ databases">
        <title>Genomic Encyclopedia of Type Strains, Phase IV (KMG-IV): sequencing the most valuable type-strain genomes for metagenomic binning, comparative biology and taxonomic classification.</title>
        <authorList>
            <person name="Goeker M."/>
        </authorList>
    </citation>
    <scope>NUCLEOTIDE SEQUENCE [LARGE SCALE GENOMIC DNA]</scope>
    <source>
        <strain evidence="2 3">DSM 29005</strain>
    </source>
</reference>
<dbReference type="PROSITE" id="PS51257">
    <property type="entry name" value="PROKAR_LIPOPROTEIN"/>
    <property type="match status" value="1"/>
</dbReference>
<evidence type="ECO:0000259" key="1">
    <source>
        <dbReference type="Pfam" id="PF07995"/>
    </source>
</evidence>
<dbReference type="Proteomes" id="UP001234495">
    <property type="component" value="Unassembled WGS sequence"/>
</dbReference>
<dbReference type="InterPro" id="IPR011042">
    <property type="entry name" value="6-blade_b-propeller_TolB-like"/>
</dbReference>
<gene>
    <name evidence="2" type="ORF">J2S19_000400</name>
</gene>
<dbReference type="SUPFAM" id="SSF50952">
    <property type="entry name" value="Soluble quinoprotein glucose dehydrogenase"/>
    <property type="match status" value="1"/>
</dbReference>
<accession>A0ABT9ZA65</accession>
<evidence type="ECO:0000313" key="2">
    <source>
        <dbReference type="EMBL" id="MDQ0229150.1"/>
    </source>
</evidence>
<dbReference type="Gene3D" id="2.120.10.30">
    <property type="entry name" value="TolB, C-terminal domain"/>
    <property type="match status" value="1"/>
</dbReference>
<protein>
    <submittedName>
        <fullName evidence="2">Glucose/arabinose dehydrogenase</fullName>
    </submittedName>
</protein>
<feature type="domain" description="Glucose/Sorbosone dehydrogenase" evidence="1">
    <location>
        <begin position="46"/>
        <end position="338"/>
    </location>
</feature>
<sequence>MKKVFIVYLVFIFLLVGCSSSRQQDVNIESNREQKNDQLEVIADNLNVPWSITKLDDTFYLTERPGTIVKVEDGIVERQSVELAKKVSTTSEDGVLGFVLAPDFKDSGLAYGYYTYEDNGGMLNRVVTLQLEGNIWKEERVLLDKIPGNSWHNGGRLKIGPDEKLYVTTGDAYENSISQDPASLAGKILRMNLDGTIPTDNPYPDSYVYSYGHRNPQGLTWLPDRTLYASEHGNSSHDEINKIEAGLNYGWPVIEGDEKQEGMVPPLFHSGHDATWAPSGMEYHDGKLYVAALRGTAVLEFNLETGEYQKVISELGRIRDVYIEDNYLYFISNNRDGRGEPVENDDKLYSILLSEFD</sequence>